<gene>
    <name evidence="6" type="ORF">DF947_00045</name>
</gene>
<name>A0A317F348_9SPHI</name>
<organism evidence="6 7">
    <name type="scientific">Pedobacter paludis</name>
    <dbReference type="NCBI Taxonomy" id="2203212"/>
    <lineage>
        <taxon>Bacteria</taxon>
        <taxon>Pseudomonadati</taxon>
        <taxon>Bacteroidota</taxon>
        <taxon>Sphingobacteriia</taxon>
        <taxon>Sphingobacteriales</taxon>
        <taxon>Sphingobacteriaceae</taxon>
        <taxon>Pedobacter</taxon>
    </lineage>
</organism>
<evidence type="ECO:0000256" key="2">
    <source>
        <dbReference type="ARBA" id="ARBA00023125"/>
    </source>
</evidence>
<dbReference type="InterPro" id="IPR011075">
    <property type="entry name" value="TetR_C"/>
</dbReference>
<dbReference type="GO" id="GO:0003677">
    <property type="term" value="F:DNA binding"/>
    <property type="evidence" value="ECO:0007669"/>
    <property type="project" value="UniProtKB-UniRule"/>
</dbReference>
<evidence type="ECO:0000259" key="5">
    <source>
        <dbReference type="PROSITE" id="PS50977"/>
    </source>
</evidence>
<feature type="domain" description="HTH tetR-type" evidence="5">
    <location>
        <begin position="6"/>
        <end position="66"/>
    </location>
</feature>
<dbReference type="Pfam" id="PF00440">
    <property type="entry name" value="TetR_N"/>
    <property type="match status" value="1"/>
</dbReference>
<reference evidence="7" key="1">
    <citation type="submission" date="2018-05" db="EMBL/GenBank/DDBJ databases">
        <title>Pedobacter paludis sp. nov., isolated from wetland soil.</title>
        <authorList>
            <person name="Zhang Y."/>
        </authorList>
    </citation>
    <scope>NUCLEOTIDE SEQUENCE [LARGE SCALE GENOMIC DNA]</scope>
    <source>
        <strain evidence="7">R-8</strain>
    </source>
</reference>
<protein>
    <submittedName>
        <fullName evidence="6">TetR/AcrR family transcriptional regulator</fullName>
    </submittedName>
</protein>
<dbReference type="OrthoDB" id="9795242at2"/>
<feature type="DNA-binding region" description="H-T-H motif" evidence="4">
    <location>
        <begin position="29"/>
        <end position="48"/>
    </location>
</feature>
<dbReference type="AlphaFoldDB" id="A0A317F348"/>
<sequence length="193" mass="21380">MARTKDFDENVVLTKAIQLFWHKGYNATSMQDLVDGLGISRSSLYDTYSDKHTLFLKALESYQMAGNAKINEIIAQSSSAKETVIKLMELATNELVGDKQQKGCFMVNAEVEVAPHDQEVSQLVCQNEQHMEAAFFQVIKKGQESGEIKNNQDALVLAKFIFNAVKGMQVTAKSSPDAISFANIIRLTVAVLD</sequence>
<comment type="caution">
    <text evidence="6">The sequence shown here is derived from an EMBL/GenBank/DDBJ whole genome shotgun (WGS) entry which is preliminary data.</text>
</comment>
<dbReference type="Gene3D" id="1.10.10.60">
    <property type="entry name" value="Homeodomain-like"/>
    <property type="match status" value="1"/>
</dbReference>
<evidence type="ECO:0000313" key="6">
    <source>
        <dbReference type="EMBL" id="PWS33072.1"/>
    </source>
</evidence>
<keyword evidence="1" id="KW-0805">Transcription regulation</keyword>
<evidence type="ECO:0000256" key="4">
    <source>
        <dbReference type="PROSITE-ProRule" id="PRU00335"/>
    </source>
</evidence>
<dbReference type="Pfam" id="PF16925">
    <property type="entry name" value="TetR_C_13"/>
    <property type="match status" value="1"/>
</dbReference>
<dbReference type="Proteomes" id="UP000245391">
    <property type="component" value="Unassembled WGS sequence"/>
</dbReference>
<keyword evidence="7" id="KW-1185">Reference proteome</keyword>
<dbReference type="Gene3D" id="1.10.357.10">
    <property type="entry name" value="Tetracycline Repressor, domain 2"/>
    <property type="match status" value="1"/>
</dbReference>
<dbReference type="SUPFAM" id="SSF46689">
    <property type="entry name" value="Homeodomain-like"/>
    <property type="match status" value="1"/>
</dbReference>
<dbReference type="RefSeq" id="WP_109927661.1">
    <property type="nucleotide sequence ID" value="NZ_QGNY01000001.1"/>
</dbReference>
<evidence type="ECO:0000313" key="7">
    <source>
        <dbReference type="Proteomes" id="UP000245391"/>
    </source>
</evidence>
<dbReference type="InterPro" id="IPR036271">
    <property type="entry name" value="Tet_transcr_reg_TetR-rel_C_sf"/>
</dbReference>
<accession>A0A317F348</accession>
<proteinExistence type="predicted"/>
<dbReference type="SUPFAM" id="SSF48498">
    <property type="entry name" value="Tetracyclin repressor-like, C-terminal domain"/>
    <property type="match status" value="1"/>
</dbReference>
<evidence type="ECO:0000256" key="3">
    <source>
        <dbReference type="ARBA" id="ARBA00023163"/>
    </source>
</evidence>
<dbReference type="EMBL" id="QGNY01000001">
    <property type="protein sequence ID" value="PWS33072.1"/>
    <property type="molecule type" value="Genomic_DNA"/>
</dbReference>
<keyword evidence="2 4" id="KW-0238">DNA-binding</keyword>
<dbReference type="PANTHER" id="PTHR47506">
    <property type="entry name" value="TRANSCRIPTIONAL REGULATORY PROTEIN"/>
    <property type="match status" value="1"/>
</dbReference>
<keyword evidence="3" id="KW-0804">Transcription</keyword>
<dbReference type="PROSITE" id="PS50977">
    <property type="entry name" value="HTH_TETR_2"/>
    <property type="match status" value="1"/>
</dbReference>
<dbReference type="InterPro" id="IPR001647">
    <property type="entry name" value="HTH_TetR"/>
</dbReference>
<dbReference type="InterPro" id="IPR009057">
    <property type="entry name" value="Homeodomain-like_sf"/>
</dbReference>
<evidence type="ECO:0000256" key="1">
    <source>
        <dbReference type="ARBA" id="ARBA00023015"/>
    </source>
</evidence>
<dbReference type="PANTHER" id="PTHR47506:SF1">
    <property type="entry name" value="HTH-TYPE TRANSCRIPTIONAL REGULATOR YJDC"/>
    <property type="match status" value="1"/>
</dbReference>